<name>B2KCS7_ELUMP</name>
<evidence type="ECO:0000313" key="2">
    <source>
        <dbReference type="EMBL" id="ACC98323.1"/>
    </source>
</evidence>
<feature type="signal peptide" evidence="1">
    <location>
        <begin position="1"/>
        <end position="21"/>
    </location>
</feature>
<reference evidence="2 3" key="1">
    <citation type="journal article" date="2009" name="Appl. Environ. Microbiol.">
        <title>Genomic analysis of 'Elusimicrobium minutum,' the first cultivated representative of the phylum 'Elusimicrobia' (formerly termite group 1).</title>
        <authorList>
            <person name="Herlemann D.P.R."/>
            <person name="Geissinger O."/>
            <person name="Ikeda-Ohtsubo W."/>
            <person name="Kunin V."/>
            <person name="Sun H."/>
            <person name="Lapidus A."/>
            <person name="Hugenholtz P."/>
            <person name="Brune A."/>
        </authorList>
    </citation>
    <scope>NUCLEOTIDE SEQUENCE [LARGE SCALE GENOMIC DNA]</scope>
    <source>
        <strain evidence="2 3">Pei191</strain>
    </source>
</reference>
<protein>
    <submittedName>
        <fullName evidence="2">Uncharacterized protein</fullName>
    </submittedName>
</protein>
<evidence type="ECO:0000256" key="1">
    <source>
        <dbReference type="SAM" id="SignalP"/>
    </source>
</evidence>
<keyword evidence="1" id="KW-0732">Signal</keyword>
<evidence type="ECO:0000313" key="3">
    <source>
        <dbReference type="Proteomes" id="UP000001029"/>
    </source>
</evidence>
<proteinExistence type="predicted"/>
<dbReference type="KEGG" id="emi:Emin_0768"/>
<accession>B2KCS7</accession>
<dbReference type="EMBL" id="CP001055">
    <property type="protein sequence ID" value="ACC98323.1"/>
    <property type="molecule type" value="Genomic_DNA"/>
</dbReference>
<organism evidence="2 3">
    <name type="scientific">Elusimicrobium minutum (strain Pei191)</name>
    <dbReference type="NCBI Taxonomy" id="445932"/>
    <lineage>
        <taxon>Bacteria</taxon>
        <taxon>Pseudomonadati</taxon>
        <taxon>Elusimicrobiota</taxon>
        <taxon>Elusimicrobia</taxon>
        <taxon>Elusimicrobiales</taxon>
        <taxon>Elusimicrobiaceae</taxon>
        <taxon>Elusimicrobium</taxon>
    </lineage>
</organism>
<feature type="chain" id="PRO_5002777743" evidence="1">
    <location>
        <begin position="22"/>
        <end position="629"/>
    </location>
</feature>
<dbReference type="AlphaFoldDB" id="B2KCS7"/>
<sequence length="629" mass="68023">MKNTFVVLVSAVLFLSGNIWAAESMEMVTYYPTPYASYSNVQVNDTKVNPADAAGAKVKLKTADIGVLKVNENLTSDIKKVQAQATKTGKSTAATGTLQVEGEYLKIASGGIPQAQAVNITNSATGNAYAANTIMLGTGTGAKVFPYAKAAVPGASNMVWRSITYYIDPSDPSKGKDTKTFLAIDQGDVAPATCAFNNYGPEEFQLTAIYVPNGLDTCDSNSKEKFVCGAEKKTCVDYFSRLSDDFQQQDNLYGNYGIGGYDTCNGDSLNRYTCTTEDFKNNRSCSDFHTPIVPPMEYKTDQQCSGSYFVGNQCCWTNSSKTEVTTCGYSASWTVESSNLSDMEKIAICNNSRGVTCFIPAEWHGCNNSGGNFSGKKVPGYVLDCSKVPEVQLTAVDCRGNFYYKREVECCADAIRCIGNQVNINGVCKTPCGNCLSGYKRTSAQYQEDGACCEKIKYYNVRLNTFSTNGRCGITVSGSRYATIYTDESKVLEYYAQKDECFDFQINGANCYASYISVSPPSSGSNISYGPQNNGAYSGWGRACVENADVDINVTMTNISGGTGSSYRWRQISRASAGGSCMEYSSCYGMGGQLSYNNIEGAYCSSYGSMCYANDCSSGRQDQVTFQCN</sequence>
<dbReference type="HOGENOM" id="CLU_493271_0_0_0"/>
<dbReference type="RefSeq" id="WP_012414938.1">
    <property type="nucleotide sequence ID" value="NC_010644.1"/>
</dbReference>
<gene>
    <name evidence="2" type="ordered locus">Emin_0768</name>
</gene>
<dbReference type="Proteomes" id="UP000001029">
    <property type="component" value="Chromosome"/>
</dbReference>
<keyword evidence="3" id="KW-1185">Reference proteome</keyword>